<organism evidence="10 11">
    <name type="scientific">Nocardioides mesophilus</name>
    <dbReference type="NCBI Taxonomy" id="433659"/>
    <lineage>
        <taxon>Bacteria</taxon>
        <taxon>Bacillati</taxon>
        <taxon>Actinomycetota</taxon>
        <taxon>Actinomycetes</taxon>
        <taxon>Propionibacteriales</taxon>
        <taxon>Nocardioidaceae</taxon>
        <taxon>Nocardioides</taxon>
    </lineage>
</organism>
<dbReference type="PROSITE" id="PS51755">
    <property type="entry name" value="OMPR_PHOB"/>
    <property type="match status" value="1"/>
</dbReference>
<dbReference type="SUPFAM" id="SSF52172">
    <property type="entry name" value="CheY-like"/>
    <property type="match status" value="1"/>
</dbReference>
<dbReference type="CDD" id="cd19935">
    <property type="entry name" value="REC_OmpR_CusR-like"/>
    <property type="match status" value="1"/>
</dbReference>
<accession>A0A7G9R9X2</accession>
<dbReference type="InterPro" id="IPR036388">
    <property type="entry name" value="WH-like_DNA-bd_sf"/>
</dbReference>
<dbReference type="Pfam" id="PF00486">
    <property type="entry name" value="Trans_reg_C"/>
    <property type="match status" value="1"/>
</dbReference>
<keyword evidence="11" id="KW-1185">Reference proteome</keyword>
<proteinExistence type="predicted"/>
<evidence type="ECO:0000256" key="5">
    <source>
        <dbReference type="ARBA" id="ARBA00023163"/>
    </source>
</evidence>
<name>A0A7G9R9X2_9ACTN</name>
<dbReference type="GO" id="GO:0000976">
    <property type="term" value="F:transcription cis-regulatory region binding"/>
    <property type="evidence" value="ECO:0007669"/>
    <property type="project" value="TreeGrafter"/>
</dbReference>
<dbReference type="AlphaFoldDB" id="A0A7G9R9X2"/>
<dbReference type="EMBL" id="CP060713">
    <property type="protein sequence ID" value="QNN52397.1"/>
    <property type="molecule type" value="Genomic_DNA"/>
</dbReference>
<keyword evidence="5" id="KW-0804">Transcription</keyword>
<dbReference type="PANTHER" id="PTHR48111">
    <property type="entry name" value="REGULATOR OF RPOS"/>
    <property type="match status" value="1"/>
</dbReference>
<reference evidence="10 11" key="1">
    <citation type="submission" date="2020-08" db="EMBL/GenBank/DDBJ databases">
        <title>Genome sequence of Nocardioides mesophilus KACC 16243T.</title>
        <authorList>
            <person name="Hyun D.-W."/>
            <person name="Bae J.-W."/>
        </authorList>
    </citation>
    <scope>NUCLEOTIDE SEQUENCE [LARGE SCALE GENOMIC DNA]</scope>
    <source>
        <strain evidence="10 11">KACC 16243</strain>
    </source>
</reference>
<evidence type="ECO:0000256" key="7">
    <source>
        <dbReference type="PROSITE-ProRule" id="PRU01091"/>
    </source>
</evidence>
<dbReference type="SMART" id="SM00448">
    <property type="entry name" value="REC"/>
    <property type="match status" value="1"/>
</dbReference>
<dbReference type="RefSeq" id="WP_187578239.1">
    <property type="nucleotide sequence ID" value="NZ_CP060713.1"/>
</dbReference>
<evidence type="ECO:0000259" key="9">
    <source>
        <dbReference type="PROSITE" id="PS51755"/>
    </source>
</evidence>
<evidence type="ECO:0000259" key="8">
    <source>
        <dbReference type="PROSITE" id="PS50110"/>
    </source>
</evidence>
<feature type="domain" description="Response regulatory" evidence="8">
    <location>
        <begin position="2"/>
        <end position="116"/>
    </location>
</feature>
<feature type="DNA-binding region" description="OmpR/PhoB-type" evidence="7">
    <location>
        <begin position="124"/>
        <end position="222"/>
    </location>
</feature>
<dbReference type="SMART" id="SM00862">
    <property type="entry name" value="Trans_reg_C"/>
    <property type="match status" value="1"/>
</dbReference>
<dbReference type="InterPro" id="IPR039420">
    <property type="entry name" value="WalR-like"/>
</dbReference>
<dbReference type="InterPro" id="IPR011006">
    <property type="entry name" value="CheY-like_superfamily"/>
</dbReference>
<evidence type="ECO:0000256" key="2">
    <source>
        <dbReference type="ARBA" id="ARBA00023012"/>
    </source>
</evidence>
<keyword evidence="4 7" id="KW-0238">DNA-binding</keyword>
<dbReference type="KEGG" id="nmes:H9L09_18255"/>
<dbReference type="InterPro" id="IPR001789">
    <property type="entry name" value="Sig_transdc_resp-reg_receiver"/>
</dbReference>
<dbReference type="GO" id="GO:0006355">
    <property type="term" value="P:regulation of DNA-templated transcription"/>
    <property type="evidence" value="ECO:0007669"/>
    <property type="project" value="InterPro"/>
</dbReference>
<evidence type="ECO:0000256" key="1">
    <source>
        <dbReference type="ARBA" id="ARBA00022553"/>
    </source>
</evidence>
<dbReference type="Gene3D" id="1.10.10.10">
    <property type="entry name" value="Winged helix-like DNA-binding domain superfamily/Winged helix DNA-binding domain"/>
    <property type="match status" value="1"/>
</dbReference>
<keyword evidence="1 6" id="KW-0597">Phosphoprotein</keyword>
<evidence type="ECO:0000313" key="11">
    <source>
        <dbReference type="Proteomes" id="UP000515947"/>
    </source>
</evidence>
<keyword evidence="2" id="KW-0902">Two-component regulatory system</keyword>
<dbReference type="GO" id="GO:0005829">
    <property type="term" value="C:cytosol"/>
    <property type="evidence" value="ECO:0007669"/>
    <property type="project" value="TreeGrafter"/>
</dbReference>
<feature type="modified residue" description="4-aspartylphosphate" evidence="6">
    <location>
        <position position="51"/>
    </location>
</feature>
<dbReference type="Proteomes" id="UP000515947">
    <property type="component" value="Chromosome"/>
</dbReference>
<protein>
    <submittedName>
        <fullName evidence="10">Response regulator transcription factor</fullName>
    </submittedName>
</protein>
<dbReference type="InterPro" id="IPR001867">
    <property type="entry name" value="OmpR/PhoB-type_DNA-bd"/>
</dbReference>
<sequence>MRLLVVDDDARLVDALRRGLEAEGFAVDTAGDGAEAEWLARENPYDVMVLDVMLPGLDGIELCTRLRAAGNWTPVLMLTARTDSAEVARALDSGADDHLAKPFSYVVLLARLRALLRRGGSTRPPVLRAGGLELDPATHQVRRDGTPVELTPRQFALLEYLIRRAGEVVPKREILEHVWDFGYEGDPNIVEVYVAQLRRRIDQPFGTASLQTVRLVGYRLADEPVHTEG</sequence>
<evidence type="ECO:0000313" key="10">
    <source>
        <dbReference type="EMBL" id="QNN52397.1"/>
    </source>
</evidence>
<dbReference type="Gene3D" id="3.40.50.2300">
    <property type="match status" value="1"/>
</dbReference>
<dbReference type="PANTHER" id="PTHR48111:SF36">
    <property type="entry name" value="TRANSCRIPTIONAL REGULATORY PROTEIN CUTR"/>
    <property type="match status" value="1"/>
</dbReference>
<dbReference type="Pfam" id="PF00072">
    <property type="entry name" value="Response_reg"/>
    <property type="match status" value="1"/>
</dbReference>
<dbReference type="FunFam" id="3.40.50.2300:FF:000002">
    <property type="entry name" value="DNA-binding response regulator PhoP"/>
    <property type="match status" value="1"/>
</dbReference>
<feature type="domain" description="OmpR/PhoB-type" evidence="9">
    <location>
        <begin position="124"/>
        <end position="222"/>
    </location>
</feature>
<dbReference type="CDD" id="cd00383">
    <property type="entry name" value="trans_reg_C"/>
    <property type="match status" value="1"/>
</dbReference>
<dbReference type="GO" id="GO:0000156">
    <property type="term" value="F:phosphorelay response regulator activity"/>
    <property type="evidence" value="ECO:0007669"/>
    <property type="project" value="TreeGrafter"/>
</dbReference>
<dbReference type="PROSITE" id="PS50110">
    <property type="entry name" value="RESPONSE_REGULATORY"/>
    <property type="match status" value="1"/>
</dbReference>
<dbReference type="GO" id="GO:0032993">
    <property type="term" value="C:protein-DNA complex"/>
    <property type="evidence" value="ECO:0007669"/>
    <property type="project" value="TreeGrafter"/>
</dbReference>
<evidence type="ECO:0000256" key="3">
    <source>
        <dbReference type="ARBA" id="ARBA00023015"/>
    </source>
</evidence>
<evidence type="ECO:0000256" key="6">
    <source>
        <dbReference type="PROSITE-ProRule" id="PRU00169"/>
    </source>
</evidence>
<evidence type="ECO:0000256" key="4">
    <source>
        <dbReference type="ARBA" id="ARBA00023125"/>
    </source>
</evidence>
<gene>
    <name evidence="10" type="ORF">H9L09_18255</name>
</gene>
<dbReference type="FunFam" id="1.10.10.10:FF:000005">
    <property type="entry name" value="Two-component system response regulator"/>
    <property type="match status" value="1"/>
</dbReference>
<keyword evidence="3" id="KW-0805">Transcription regulation</keyword>